<gene>
    <name evidence="8" type="primary">GR63a</name>
</gene>
<name>A0A7S5KK85_APOLU</name>
<evidence type="ECO:0000256" key="7">
    <source>
        <dbReference type="SAM" id="SignalP"/>
    </source>
</evidence>
<comment type="subcellular location">
    <subcellularLocation>
        <location evidence="1">Cell membrane</location>
        <topology evidence="1">Multi-pass membrane protein</topology>
    </subcellularLocation>
</comment>
<keyword evidence="8" id="KW-0675">Receptor</keyword>
<dbReference type="AlphaFoldDB" id="A0A7S5KK85"/>
<keyword evidence="7" id="KW-0732">Signal</keyword>
<keyword evidence="3 6" id="KW-0812">Transmembrane</keyword>
<proteinExistence type="evidence at transcript level"/>
<keyword evidence="2" id="KW-1003">Cell membrane</keyword>
<feature type="transmembrane region" description="Helical" evidence="6">
    <location>
        <begin position="103"/>
        <end position="120"/>
    </location>
</feature>
<dbReference type="GO" id="GO:0050909">
    <property type="term" value="P:sensory perception of taste"/>
    <property type="evidence" value="ECO:0007669"/>
    <property type="project" value="InterPro"/>
</dbReference>
<protein>
    <submittedName>
        <fullName evidence="8">Gustatory receptor 63a</fullName>
    </submittedName>
</protein>
<dbReference type="InterPro" id="IPR013604">
    <property type="entry name" value="7TM_chemorcpt"/>
</dbReference>
<organism evidence="8">
    <name type="scientific">Apolygus lucorum</name>
    <name type="common">Small green plant bug</name>
    <name type="synonym">Lygocoris lucorum</name>
    <dbReference type="NCBI Taxonomy" id="248454"/>
    <lineage>
        <taxon>Eukaryota</taxon>
        <taxon>Metazoa</taxon>
        <taxon>Ecdysozoa</taxon>
        <taxon>Arthropoda</taxon>
        <taxon>Hexapoda</taxon>
        <taxon>Insecta</taxon>
        <taxon>Pterygota</taxon>
        <taxon>Neoptera</taxon>
        <taxon>Paraneoptera</taxon>
        <taxon>Hemiptera</taxon>
        <taxon>Heteroptera</taxon>
        <taxon>Panheteroptera</taxon>
        <taxon>Cimicomorpha</taxon>
        <taxon>Miridae</taxon>
        <taxon>Mirini</taxon>
        <taxon>Apolygus</taxon>
    </lineage>
</organism>
<evidence type="ECO:0000256" key="1">
    <source>
        <dbReference type="ARBA" id="ARBA00004651"/>
    </source>
</evidence>
<sequence length="218" mass="24592">MMLSSVIFMLLYWVLSAFELINIGELIKLRISEELCSLEVKNVEASKIRDLRMAWLGLVEMIKLNTKSWSYIFTYMVLTLLFVIIMTSFGFISILVKENRFDFDLLFVSLSVAALSYIMFECGHRLTHKAGYEICEVLGNVNILNMDKAAKEEVKFFTKAAKMNYPLVTLGGVFIANRAAMTSMVSSIVTNLIVILQLPKDSSSFVHLSNASNNTNIA</sequence>
<feature type="chain" id="PRO_5031309537" evidence="7">
    <location>
        <begin position="18"/>
        <end position="218"/>
    </location>
</feature>
<evidence type="ECO:0000256" key="2">
    <source>
        <dbReference type="ARBA" id="ARBA00022475"/>
    </source>
</evidence>
<evidence type="ECO:0000256" key="3">
    <source>
        <dbReference type="ARBA" id="ARBA00022692"/>
    </source>
</evidence>
<dbReference type="GO" id="GO:0005886">
    <property type="term" value="C:plasma membrane"/>
    <property type="evidence" value="ECO:0007669"/>
    <property type="project" value="UniProtKB-SubCell"/>
</dbReference>
<dbReference type="EMBL" id="MH781735">
    <property type="protein sequence ID" value="QFU27931.1"/>
    <property type="molecule type" value="mRNA"/>
</dbReference>
<keyword evidence="5 6" id="KW-0472">Membrane</keyword>
<keyword evidence="4 6" id="KW-1133">Transmembrane helix</keyword>
<evidence type="ECO:0000256" key="4">
    <source>
        <dbReference type="ARBA" id="ARBA00022989"/>
    </source>
</evidence>
<accession>A0A7S5KK85</accession>
<reference evidence="8" key="1">
    <citation type="submission" date="2018-08" db="EMBL/GenBank/DDBJ databases">
        <title>Identification and characterization of chemosensory genes in Apolygus lucorum based on head and antennal transcriptome analysis.</title>
        <authorList>
            <person name="An X."/>
            <person name="Liu D."/>
            <person name="Gao Y."/>
            <person name="Xiao Y."/>
            <person name="Khashaveh A."/>
            <person name="Zhang Y."/>
        </authorList>
    </citation>
    <scope>NUCLEOTIDE SEQUENCE</scope>
</reference>
<feature type="signal peptide" evidence="7">
    <location>
        <begin position="1"/>
        <end position="17"/>
    </location>
</feature>
<evidence type="ECO:0000256" key="6">
    <source>
        <dbReference type="SAM" id="Phobius"/>
    </source>
</evidence>
<feature type="transmembrane region" description="Helical" evidence="6">
    <location>
        <begin position="72"/>
        <end position="96"/>
    </location>
</feature>
<dbReference type="Pfam" id="PF08395">
    <property type="entry name" value="7tm_7"/>
    <property type="match status" value="1"/>
</dbReference>
<evidence type="ECO:0000256" key="5">
    <source>
        <dbReference type="ARBA" id="ARBA00023136"/>
    </source>
</evidence>
<evidence type="ECO:0000313" key="8">
    <source>
        <dbReference type="EMBL" id="QFU27931.1"/>
    </source>
</evidence>